<evidence type="ECO:0000313" key="1">
    <source>
        <dbReference type="EMBL" id="CAB4543051.1"/>
    </source>
</evidence>
<accession>A0A6J6BV51</accession>
<organism evidence="1">
    <name type="scientific">freshwater metagenome</name>
    <dbReference type="NCBI Taxonomy" id="449393"/>
    <lineage>
        <taxon>unclassified sequences</taxon>
        <taxon>metagenomes</taxon>
        <taxon>ecological metagenomes</taxon>
    </lineage>
</organism>
<reference evidence="1" key="1">
    <citation type="submission" date="2020-05" db="EMBL/GenBank/DDBJ databases">
        <authorList>
            <person name="Chiriac C."/>
            <person name="Salcher M."/>
            <person name="Ghai R."/>
            <person name="Kavagutti S V."/>
        </authorList>
    </citation>
    <scope>NUCLEOTIDE SEQUENCE</scope>
</reference>
<protein>
    <submittedName>
        <fullName evidence="1">Unannotated protein</fullName>
    </submittedName>
</protein>
<dbReference type="Pfam" id="PF11343">
    <property type="entry name" value="DUF3145"/>
    <property type="match status" value="1"/>
</dbReference>
<dbReference type="AlphaFoldDB" id="A0A6J6BV51"/>
<dbReference type="EMBL" id="CAEZSK010000104">
    <property type="protein sequence ID" value="CAB4543051.1"/>
    <property type="molecule type" value="Genomic_DNA"/>
</dbReference>
<sequence length="174" mass="19656">MQELHPSGQSRDRLKESVSGLLVIHSAPAALRPHIEWGLQSILGTWLTLQWLEQPNAAGTYRTTVEFRDVRGSSAKIASTLRGWHYLRFEVREESELGGEFYRSTPELGIHRASIDGLGNIVVTEHQIADALAKSFDEISIRDAIDEVLGNKWEEELAPFREVEIDKLIQLRAI</sequence>
<gene>
    <name evidence="1" type="ORF">UFOPK1419_00721</name>
</gene>
<name>A0A6J6BV51_9ZZZZ</name>
<dbReference type="InterPro" id="IPR021491">
    <property type="entry name" value="DUF3145"/>
</dbReference>
<proteinExistence type="predicted"/>